<sequence length="397" mass="43924">MLWFFKPRVIVQKPTGERYYPKLVNASTLESYRYSDPAHAEIEVITNRSPYTSDYINPLEADDIVRLQVSCRMSPKEKYVYVDLFEGRIETISADYNTKNNTTLSCKGHINAATKHLIEETKTWTGTVEARAILSYFVKDTASPKPTRLTWSNAAPYVDQTGTINFTDSTSAYATKADQTYLSSIFEDMEKQAGYDWKIGTKAVYTSGGLLDKVYLTWKLLDTVATDKYKAIQGTARYLSSTFNVSIEDQATQYKVKGDTTSGGTQYTGTYIDYTAAAAYGRKTDVDVFTQLQSNATCAGIAAGVGPSRIDAVISGTIKLIGTPEARPGDMVTVKAKSTELNGAEISGDFTVFRVRHNITPNSYTTEIQVGKVVVDAYDLIRNIKKTATVSKCNQVK</sequence>
<dbReference type="AlphaFoldDB" id="A0A0F8E3U3"/>
<evidence type="ECO:0000313" key="1">
    <source>
        <dbReference type="EMBL" id="KKG35347.1"/>
    </source>
</evidence>
<comment type="caution">
    <text evidence="1">The sequence shown here is derived from an EMBL/GenBank/DDBJ whole genome shotgun (WGS) entry which is preliminary data.</text>
</comment>
<gene>
    <name evidence="1" type="ORF">DU52_15515</name>
</gene>
<dbReference type="Proteomes" id="UP000034399">
    <property type="component" value="Unassembled WGS sequence"/>
</dbReference>
<dbReference type="PATRIC" id="fig|2209.61.peg.3342"/>
<proteinExistence type="predicted"/>
<accession>A0A0F8E3U3</accession>
<dbReference type="EMBL" id="JJPA01000071">
    <property type="protein sequence ID" value="KKG35347.1"/>
    <property type="molecule type" value="Genomic_DNA"/>
</dbReference>
<organism evidence="1 2">
    <name type="scientific">Methanosarcina mazei</name>
    <name type="common">Methanosarcina frisia</name>
    <dbReference type="NCBI Taxonomy" id="2209"/>
    <lineage>
        <taxon>Archaea</taxon>
        <taxon>Methanobacteriati</taxon>
        <taxon>Methanobacteriota</taxon>
        <taxon>Stenosarchaea group</taxon>
        <taxon>Methanomicrobia</taxon>
        <taxon>Methanosarcinales</taxon>
        <taxon>Methanosarcinaceae</taxon>
        <taxon>Methanosarcina</taxon>
    </lineage>
</organism>
<reference evidence="1 2" key="1">
    <citation type="journal article" date="2015" name="ISME J.">
        <title>Genomic and phenotypic differentiation among Methanosarcina mazei populations from Columbia River sediment.</title>
        <authorList>
            <person name="Youngblut N.D."/>
            <person name="Wirth J.S."/>
            <person name="Henriksen J.R."/>
            <person name="Smith M."/>
            <person name="Simon H."/>
            <person name="Metcalf W.W."/>
            <person name="Whitaker R.J."/>
        </authorList>
    </citation>
    <scope>NUCLEOTIDE SEQUENCE [LARGE SCALE GENOMIC DNA]</scope>
    <source>
        <strain evidence="1 2">3.F.A.1A.1</strain>
    </source>
</reference>
<protein>
    <submittedName>
        <fullName evidence="1">Uncharacterized protein</fullName>
    </submittedName>
</protein>
<dbReference type="RefSeq" id="WP_048043998.1">
    <property type="nucleotide sequence ID" value="NZ_JJPA01000071.1"/>
</dbReference>
<evidence type="ECO:0000313" key="2">
    <source>
        <dbReference type="Proteomes" id="UP000034399"/>
    </source>
</evidence>
<name>A0A0F8E3U3_METMZ</name>